<dbReference type="RefSeq" id="WP_152204596.1">
    <property type="nucleotide sequence ID" value="NZ_VUKF01000061.1"/>
</dbReference>
<organism evidence="2 3">
    <name type="scientific">Georgenia thermotolerans</name>
    <dbReference type="NCBI Taxonomy" id="527326"/>
    <lineage>
        <taxon>Bacteria</taxon>
        <taxon>Bacillati</taxon>
        <taxon>Actinomycetota</taxon>
        <taxon>Actinomycetes</taxon>
        <taxon>Micrococcales</taxon>
        <taxon>Bogoriellaceae</taxon>
        <taxon>Georgenia</taxon>
    </lineage>
</organism>
<comment type="caution">
    <text evidence="2">The sequence shown here is derived from an EMBL/GenBank/DDBJ whole genome shotgun (WGS) entry which is preliminary data.</text>
</comment>
<feature type="transmembrane region" description="Helical" evidence="1">
    <location>
        <begin position="270"/>
        <end position="291"/>
    </location>
</feature>
<feature type="transmembrane region" description="Helical" evidence="1">
    <location>
        <begin position="312"/>
        <end position="332"/>
    </location>
</feature>
<dbReference type="InterPro" id="IPR031566">
    <property type="entry name" value="CitMHS_2"/>
</dbReference>
<dbReference type="Pfam" id="PF16980">
    <property type="entry name" value="CitMHS_2"/>
    <property type="match status" value="1"/>
</dbReference>
<dbReference type="Proteomes" id="UP000451860">
    <property type="component" value="Unassembled WGS sequence"/>
</dbReference>
<feature type="transmembrane region" description="Helical" evidence="1">
    <location>
        <begin position="182"/>
        <end position="200"/>
    </location>
</feature>
<dbReference type="OrthoDB" id="9765532at2"/>
<reference evidence="2 3" key="1">
    <citation type="submission" date="2019-10" db="EMBL/GenBank/DDBJ databases">
        <title>Georgenia wutianyii sp. nov. and Georgenia yuyongxinii sp. nov. isolated from plateau pika (Ochotona curzoniae) in the Qinghai-Tibet plateau of China.</title>
        <authorList>
            <person name="Tian Z."/>
        </authorList>
    </citation>
    <scope>NUCLEOTIDE SEQUENCE [LARGE SCALE GENOMIC DNA]</scope>
    <source>
        <strain evidence="2 3">DSM 21501</strain>
    </source>
</reference>
<feature type="transmembrane region" description="Helical" evidence="1">
    <location>
        <begin position="389"/>
        <end position="406"/>
    </location>
</feature>
<feature type="transmembrane region" description="Helical" evidence="1">
    <location>
        <begin position="7"/>
        <end position="28"/>
    </location>
</feature>
<protein>
    <submittedName>
        <fullName evidence="2">Sodium:proton antiporter</fullName>
    </submittedName>
</protein>
<proteinExistence type="predicted"/>
<name>A0A7J5URM5_9MICO</name>
<evidence type="ECO:0000313" key="3">
    <source>
        <dbReference type="Proteomes" id="UP000451860"/>
    </source>
</evidence>
<feature type="transmembrane region" description="Helical" evidence="1">
    <location>
        <begin position="431"/>
        <end position="450"/>
    </location>
</feature>
<keyword evidence="1" id="KW-1133">Transmembrane helix</keyword>
<feature type="transmembrane region" description="Helical" evidence="1">
    <location>
        <begin position="362"/>
        <end position="382"/>
    </location>
</feature>
<evidence type="ECO:0000256" key="1">
    <source>
        <dbReference type="SAM" id="Phobius"/>
    </source>
</evidence>
<keyword evidence="1" id="KW-0812">Transmembrane</keyword>
<feature type="transmembrane region" description="Helical" evidence="1">
    <location>
        <begin position="227"/>
        <end position="250"/>
    </location>
</feature>
<keyword evidence="3" id="KW-1185">Reference proteome</keyword>
<evidence type="ECO:0000313" key="2">
    <source>
        <dbReference type="EMBL" id="KAE8764871.1"/>
    </source>
</evidence>
<feature type="transmembrane region" description="Helical" evidence="1">
    <location>
        <begin position="143"/>
        <end position="162"/>
    </location>
</feature>
<dbReference type="AlphaFoldDB" id="A0A7J5URM5"/>
<feature type="transmembrane region" description="Helical" evidence="1">
    <location>
        <begin position="104"/>
        <end position="131"/>
    </location>
</feature>
<accession>A0A7J5URM5</accession>
<feature type="transmembrane region" description="Helical" evidence="1">
    <location>
        <begin position="73"/>
        <end position="92"/>
    </location>
</feature>
<keyword evidence="1" id="KW-0472">Membrane</keyword>
<gene>
    <name evidence="2" type="ORF">GB883_06590</name>
</gene>
<feature type="transmembrane region" description="Helical" evidence="1">
    <location>
        <begin position="40"/>
        <end position="61"/>
    </location>
</feature>
<dbReference type="EMBL" id="WHJE01000020">
    <property type="protein sequence ID" value="KAE8764871.1"/>
    <property type="molecule type" value="Genomic_DNA"/>
</dbReference>
<sequence>MELGEQLPVWSIIPFVGMLLSIAVVPLVNAHWWERHQGKISAFWALAFFVPFLVGFGPAVALTHGAEVLLLDYLPFIILILGLFAVSGGIVVRGSLSGTPKVNVVLLLIGTALASWIGTTGAAMVMIRPLLRANAWRRHRVHQVVFFIFLVANIGGALTPIGDPPLFLGFLRGVPFFWTMHLLPAVLLNTAVLLVVFYVIDSRLMRREGPHPEHTGERVRVDGLHNIVFLLMIVGAVILSGVFAQNPLFLDAATGEARGVTLFTTAEGHVTVPTLGLLRDAVILLAALLAFRGTRRELRAANGFTWGPIQEVAILFAGIFVTMIPALAILQARGGELGVTSPAAFFWATGGLSSVLDNAPTYLVFMTTAASLGATSGVATTLGVIDPHLLMAVSAGAVFMGANTYIGNAPNFMVRSIAVEAGVRMPSFLGYMRWSMAVLIPLLVLNTLVFF</sequence>